<feature type="domain" description="Ig-like" evidence="3">
    <location>
        <begin position="1102"/>
        <end position="1189"/>
    </location>
</feature>
<dbReference type="InterPro" id="IPR036116">
    <property type="entry name" value="FN3_sf"/>
</dbReference>
<dbReference type="Gene3D" id="2.60.40.10">
    <property type="entry name" value="Immunoglobulins"/>
    <property type="match status" value="3"/>
</dbReference>
<dbReference type="Pfam" id="PF18998">
    <property type="entry name" value="Flg_new_2"/>
    <property type="match status" value="8"/>
</dbReference>
<feature type="region of interest" description="Disordered" evidence="2">
    <location>
        <begin position="717"/>
        <end position="738"/>
    </location>
</feature>
<dbReference type="SUPFAM" id="SSF69318">
    <property type="entry name" value="Integrin alpha N-terminal domain"/>
    <property type="match status" value="1"/>
</dbReference>
<dbReference type="InterPro" id="IPR013783">
    <property type="entry name" value="Ig-like_fold"/>
</dbReference>
<dbReference type="SMART" id="SM00060">
    <property type="entry name" value="FN3"/>
    <property type="match status" value="1"/>
</dbReference>
<dbReference type="InterPro" id="IPR044060">
    <property type="entry name" value="Bacterial_rp_domain"/>
</dbReference>
<dbReference type="PROSITE" id="PS50194">
    <property type="entry name" value="FILAMIN_REPEAT"/>
    <property type="match status" value="1"/>
</dbReference>
<dbReference type="SMART" id="SM00409">
    <property type="entry name" value="IG"/>
    <property type="match status" value="1"/>
</dbReference>
<protein>
    <submittedName>
        <fullName evidence="6">S-layer homology domain-containing protein</fullName>
    </submittedName>
</protein>
<dbReference type="PROSITE" id="PS50853">
    <property type="entry name" value="FN3"/>
    <property type="match status" value="1"/>
</dbReference>
<keyword evidence="1" id="KW-0677">Repeat</keyword>
<dbReference type="InterPro" id="IPR001119">
    <property type="entry name" value="SLH_dom"/>
</dbReference>
<dbReference type="InterPro" id="IPR017868">
    <property type="entry name" value="Filamin/ABP280_repeat-like"/>
</dbReference>
<feature type="domain" description="SLH" evidence="5">
    <location>
        <begin position="3288"/>
        <end position="3345"/>
    </location>
</feature>
<evidence type="ECO:0000259" key="3">
    <source>
        <dbReference type="PROSITE" id="PS50835"/>
    </source>
</evidence>
<dbReference type="Pfam" id="PF00395">
    <property type="entry name" value="SLH"/>
    <property type="match status" value="3"/>
</dbReference>
<accession>A0A926HV14</accession>
<gene>
    <name evidence="6" type="ORF">H8695_05455</name>
</gene>
<dbReference type="InterPro" id="IPR003961">
    <property type="entry name" value="FN3_dom"/>
</dbReference>
<evidence type="ECO:0000256" key="1">
    <source>
        <dbReference type="ARBA" id="ARBA00022737"/>
    </source>
</evidence>
<dbReference type="CDD" id="cd00063">
    <property type="entry name" value="FN3"/>
    <property type="match status" value="1"/>
</dbReference>
<dbReference type="InterPro" id="IPR007110">
    <property type="entry name" value="Ig-like_dom"/>
</dbReference>
<dbReference type="InterPro" id="IPR003599">
    <property type="entry name" value="Ig_sub"/>
</dbReference>
<dbReference type="PROSITE" id="PS50835">
    <property type="entry name" value="IG_LIKE"/>
    <property type="match status" value="1"/>
</dbReference>
<dbReference type="InterPro" id="IPR028994">
    <property type="entry name" value="Integrin_alpha_N"/>
</dbReference>
<comment type="caution">
    <text evidence="6">The sequence shown here is derived from an EMBL/GenBank/DDBJ whole genome shotgun (WGS) entry which is preliminary data.</text>
</comment>
<evidence type="ECO:0000256" key="2">
    <source>
        <dbReference type="SAM" id="MobiDB-lite"/>
    </source>
</evidence>
<sequence length="3345" mass="363130">MRKHLAHSHFWRRALASVITVCMLLGMLPVFPGLVTTARAAEETESGGTDAYGFSTEIPSDYDEGDGKNPFGRVAVENQVNINPVKELGIYESAAGYQLSRSLKLDGTWKWPFYETEYNTFETMFNLDKNHYTDRSTQLVQYLSGDNVVTQFQDSDYGELNYVRGVAFDPTGSGRDDHIAYYGYVNPNRNKDKANQPGVIIVDAKEANSSNKVTYLKRYSNVPASSDDYTWVNGLEYNPFKADGYNAMVAGDFNGDGEDTLIFYNPTVGSLRLMEMRDINLDFCGKEINFGQENLSFYNGTNHTLNEISSHTRDKNDEHKCRNIPMVHLAAGDLDGDDIEELVVTVSFSDLADGIEEKLGKNNYEDKNTGSTASLVLVYKTDKNGDWQKVFRTQLADVYDDTAKNWRDKNTETGYEGWFLRSAASAIGDFDGDSKAEIVTVGIPADDKCWYSDDVVRTALMITTIDCGEGADGTGYELRTCPRGGVGTNGPPMVPVGTYVRNESSTGWGDWADAESSYADNPPISVGCVLLEGFGTRPYLFAQGHIFQLGDNGRFEAAKMGANETDKYVSYRKYVGQPVIGNFDGNTAGRESVFFVVGNKLRCEFDRPFYDQWTYRGDKHWIAGLTFDPGTNEQGVPTKKVMDGTGLYATHYGTNVYERWPWYSACVALTAPDIDTDDGMLAHYERKQYTFADPEIMAILEASPYFEDLVDEYPETSGSTAFGTSTGGGTGSSETSSTSAGAYVSFEQEFQFLFFEAAKFEMEASFSSEWSNETEKTTEYSYDMSYEIGRDYNQVLLMRTPVIVYTYTVTDTDGNKSEMNISEAQEPAYYLMPIERYNELAGQLGDPVIGPDIVSAVPGQPQTYRTSEAGTRRPTMGSSNWMDASSENTVNSQSISVSSSTTVTKELTHSFDTKIGAGAGGFCVGATAGASSGSAQSVTSTSGLTYSGTVAGVPKDFRDDYGFQWKFFTWEAQIEDYIVPVLSYIIKPNSVKQPPSRPTNLAVVPDEDTAILTWEAGYNTALWYEVALYLEEDDEYYTLGRVSEAEEDEDGDYYTFTATGLKPDVQYQYTVRAVGYDGTQEVYSGYTTPVSVVIGASGQALPIISKHPEDARVRPGSDASFLVSAQFNGGPAAQLNFQWQSRKSGSGVWKPVDGAREYQLTLPAVTQQMDGTEYRCMVSGLTSSMTKVSVYSDVATLWVGKDRSDTTLEVGNVAGQSNYTATQTDTKRVTKTYVVDKGSGTYESYQAYVNNFEGGSADQVYLCQEDGLYYLLNGLTAQQPDEAGIATAVYDSKIELTALADCLVDGSGKLVVNLEDLRSDAQRTEEINGETYNLFAAQGVAVKQSGEQEAELTQDQLVQTTLTLYQKKDTSADPKFYVYLEGGDGVSTLQEVKKFDGDAYPEDGLENLTYLGDPQEVWSDVPGTVTENETPYEVYAYGGGTDEEKVYKNGEFYYIRTEDTQSSEEPGGEDKTVVTYTKLELKEYGGILGTAEGGMVTPLAVPGNQAETAEIKVYREEKHDGEPVTLTATVAGPGSTTGSIVFQIINTTTGAAQSISAERTGDGPGTASWIPKTPGVYQIIAQYQGSGATMPSSSAPITYYAYRDQEATGYDLKLADSVTYGELINPQFITWKMEGGELTTDSTAGGAVFTAYPFLGTGAAGADENGFDTTALTWKRGQTLVPGRYRIAASKDGEIVASKVLTVEPRPITVTAPKLADISAEKLEDFNLNDYLGEITLTPGLVSADETIYGETLSDLFCLTGGPEPVAGPHDLMVAYAADMEDAGEVQRKAKEDFLSKYVVELKKSVVTVLANAFPVRFEADINGTLTGSYASGTTITSGNSLPAGSNLLFLAEPIDPSFQVQSWTVNNQRVVENTDKIVLGNGGLSLNYFGLDQALEVQVTFTSSSTVLNFRAEGSGGTLTAINNGKEITGPTANVVAGSTVIFNAKPGSGYVVREWKVDGVVQTYDGTDTVFAQNALTLENVAEGPLNVTVSFEQKRGLTVTYGAVDERGADASGVTFKTDDLTATGTASGTAVNGSQVTITAELLPGVSPIRWEVEQADGSWAQVSGASETFTIQNLQNDMNVRLVVSDEATTFRLTFDVVDQSGAPIADAGTLRAFLGDREIFSGKQQIANSQIDFVFDEAEDYELVRWEKDGWGVSHDREQMRWSLAQLSEDTTVNVVVARKPKVTIDVSTSDPDASDGFGDVTATADGAAVNSGDYVYNGTELIFTAAPGENYRVGSIEVNGEPQEVEKHALTDNQTFTVRTAESEEVVVAVEFEKIPTYTITHSVHEVDGSAHGTLRADASRKKMPAYLQEDFASGTPIHEDSTLTFTAVPDEGYRVQKWTWTNENGETEDIMAQGSEASFYIGLELPVAKENLRRENTVTVEFTAVGDRVNFGAVDGVITSAKLSGGTEAQQNIVLNPGASITFTAEGNTGYEIQHWTVNGLAQEGSDKTEFTYSVPVDADKNKTGAEIRAVFQPIEYPVAWSGDRYGQVLFDKRADGDDAVRGGTEMLFTAKPKAGYELDRWMVDGEEAGGGNELKWTVPVGVEAKTEPYQIQAVFRGGSYTLTYEQPEHGTLTADVEGSEVTGGQTVLFTAVPEENYEVAYWTVNKRQVNSTDETYSLTIQGDTTVSVTMARNTHTVTFSATEGGTVAAVNGSESPATVSRHGSFTLIAEPDPYYDLLHWRVGGEVTPGEAGEPFTLTDIIEDMEVQAVFASQGGYNVKFSAGENGKLTATQNGEVFSPGDSGNTVAATSTLVFTAEPNTGADGNHMVARWTVNGKPVTWKTMDELDLDIEMEHPLSNKLTVPSLDCELEVRVEFEPYQGFDIPTSGAGYTIVAVERIPAEAYPGAPDTQIRKGGNLTFTVKPDEDHYLTELTINGTDCLSGSVGENLTVVRNEDGSVTIAISDVAKEITLGATSLQFQTVQSELTAVPDELAGKFSTIQQLQAALRTEVTRLDSRVGSNISLLDIRLQYTTDGGLNWQNATKEQFPEGGIKVSISYDDLGAGLDDSYNYTVIHMFTTDMNGHIVGDSESIKPAKSPDGISFTVTSLSPFAIGWSKPAAIFPGGGVVSAGHKITLEEAEHGMVTADRETAEKGDKVLLTIRPEAGYELDTLTITGKSGTPVTLLEEGQGYAFLMPDEEVTIRAAFRIEIPWDNPFTDVSGDAWYYEAVKYVCLNGLMGGTGDTTFSPDISTSRSMIATILWRLDGSPDMENEPWGAPYQDVDADSWYGTAVYWARLRNVAGGYGNGTFGPDDIITREQLAAMLYRYAGQPPVPNLALVFDDADQVSDFADNAMRWAVDAGIINGKGSGILDPQGRASRAEAAAMLMRFCQQPTETK</sequence>
<dbReference type="RefSeq" id="WP_249299888.1">
    <property type="nucleotide sequence ID" value="NZ_JACRSP010000002.1"/>
</dbReference>
<dbReference type="SUPFAM" id="SSF49265">
    <property type="entry name" value="Fibronectin type III"/>
    <property type="match status" value="1"/>
</dbReference>
<feature type="domain" description="SLH" evidence="5">
    <location>
        <begin position="3160"/>
        <end position="3222"/>
    </location>
</feature>
<evidence type="ECO:0000313" key="7">
    <source>
        <dbReference type="Proteomes" id="UP000620366"/>
    </source>
</evidence>
<proteinExistence type="predicted"/>
<dbReference type="EMBL" id="JACRSP010000002">
    <property type="protein sequence ID" value="MBC8536136.1"/>
    <property type="molecule type" value="Genomic_DNA"/>
</dbReference>
<feature type="region of interest" description="Disordered" evidence="2">
    <location>
        <begin position="857"/>
        <end position="880"/>
    </location>
</feature>
<dbReference type="Proteomes" id="UP000620366">
    <property type="component" value="Unassembled WGS sequence"/>
</dbReference>
<evidence type="ECO:0000259" key="5">
    <source>
        <dbReference type="PROSITE" id="PS51272"/>
    </source>
</evidence>
<dbReference type="PROSITE" id="PS51272">
    <property type="entry name" value="SLH"/>
    <property type="match status" value="3"/>
</dbReference>
<feature type="domain" description="SLH" evidence="5">
    <location>
        <begin position="3223"/>
        <end position="3286"/>
    </location>
</feature>
<evidence type="ECO:0000259" key="4">
    <source>
        <dbReference type="PROSITE" id="PS50853"/>
    </source>
</evidence>
<organism evidence="6 7">
    <name type="scientific">Feifania hominis</name>
    <dbReference type="NCBI Taxonomy" id="2763660"/>
    <lineage>
        <taxon>Bacteria</taxon>
        <taxon>Bacillati</taxon>
        <taxon>Bacillota</taxon>
        <taxon>Clostridia</taxon>
        <taxon>Eubacteriales</taxon>
        <taxon>Feifaniaceae</taxon>
        <taxon>Feifania</taxon>
    </lineage>
</organism>
<feature type="domain" description="Fibronectin type-III" evidence="4">
    <location>
        <begin position="994"/>
        <end position="1097"/>
    </location>
</feature>
<evidence type="ECO:0000313" key="6">
    <source>
        <dbReference type="EMBL" id="MBC8536136.1"/>
    </source>
</evidence>
<feature type="compositionally biased region" description="Polar residues" evidence="2">
    <location>
        <begin position="860"/>
        <end position="869"/>
    </location>
</feature>
<reference evidence="6" key="1">
    <citation type="submission" date="2020-08" db="EMBL/GenBank/DDBJ databases">
        <title>Genome public.</title>
        <authorList>
            <person name="Liu C."/>
            <person name="Sun Q."/>
        </authorList>
    </citation>
    <scope>NUCLEOTIDE SEQUENCE</scope>
    <source>
        <strain evidence="6">BX7</strain>
    </source>
</reference>
<name>A0A926HV14_9FIRM</name>
<keyword evidence="7" id="KW-1185">Reference proteome</keyword>